<dbReference type="Pfam" id="PF05050">
    <property type="entry name" value="Methyltransf_21"/>
    <property type="match status" value="1"/>
</dbReference>
<name>A0ABR8LX92_9FLAO</name>
<dbReference type="RefSeq" id="WP_191101324.1">
    <property type="nucleotide sequence ID" value="NZ_JACXXH010000004.1"/>
</dbReference>
<dbReference type="InterPro" id="IPR026913">
    <property type="entry name" value="METTL24"/>
</dbReference>
<evidence type="ECO:0000313" key="2">
    <source>
        <dbReference type="EMBL" id="MBD3863579.1"/>
    </source>
</evidence>
<reference evidence="2 3" key="1">
    <citation type="submission" date="2020-09" db="EMBL/GenBank/DDBJ databases">
        <title>Bacillus nautilus sp. nov., Chryseoglobus crepusculi sp. nov, and Psychrobacter noctis sp. nov., isolated from deep-sea sponges from the equatorial Atlantic.</title>
        <authorList>
            <person name="Stennett H.L."/>
            <person name="Williams S.E."/>
        </authorList>
    </citation>
    <scope>NUCLEOTIDE SEQUENCE [LARGE SCALE GENOMIC DNA]</scope>
    <source>
        <strain evidence="2 3">28M-24</strain>
    </source>
</reference>
<keyword evidence="2" id="KW-0808">Transferase</keyword>
<dbReference type="GO" id="GO:0032259">
    <property type="term" value="P:methylation"/>
    <property type="evidence" value="ECO:0007669"/>
    <property type="project" value="UniProtKB-KW"/>
</dbReference>
<organism evidence="2 3">
    <name type="scientific">Olleya marilimosa</name>
    <dbReference type="NCBI Taxonomy" id="272164"/>
    <lineage>
        <taxon>Bacteria</taxon>
        <taxon>Pseudomonadati</taxon>
        <taxon>Bacteroidota</taxon>
        <taxon>Flavobacteriia</taxon>
        <taxon>Flavobacteriales</taxon>
        <taxon>Flavobacteriaceae</taxon>
    </lineage>
</organism>
<keyword evidence="3" id="KW-1185">Reference proteome</keyword>
<proteinExistence type="predicted"/>
<dbReference type="NCBIfam" id="TIGR01444">
    <property type="entry name" value="fkbM_fam"/>
    <property type="match status" value="1"/>
</dbReference>
<dbReference type="EMBL" id="JACXXH010000004">
    <property type="protein sequence ID" value="MBD3863579.1"/>
    <property type="molecule type" value="Genomic_DNA"/>
</dbReference>
<protein>
    <submittedName>
        <fullName evidence="2">FkbM family methyltransferase</fullName>
    </submittedName>
</protein>
<evidence type="ECO:0000313" key="3">
    <source>
        <dbReference type="Proteomes" id="UP000627521"/>
    </source>
</evidence>
<dbReference type="SUPFAM" id="SSF53335">
    <property type="entry name" value="S-adenosyl-L-methionine-dependent methyltransferases"/>
    <property type="match status" value="1"/>
</dbReference>
<dbReference type="InterPro" id="IPR006342">
    <property type="entry name" value="FkbM_mtfrase"/>
</dbReference>
<gene>
    <name evidence="2" type="ORF">IEG06_08945</name>
</gene>
<dbReference type="Gene3D" id="3.40.50.150">
    <property type="entry name" value="Vaccinia Virus protein VP39"/>
    <property type="match status" value="1"/>
</dbReference>
<dbReference type="Proteomes" id="UP000627521">
    <property type="component" value="Unassembled WGS sequence"/>
</dbReference>
<sequence length="228" mass="26867">MIKKIKRKLRYILFKKQIDQQNQQNQLQHKRCKPWFAVKGDQTLRLNYPLNKDSVVFDLGGYKGEFAADIYNKYQSTIYVFEPIKSFYNIIKQQLADNPKIKAYQYGLAGQNQTMQISLTDNSSSVYITSKLTETIQLKSIVDFIKANNIKHIDLIKINIEGGEYDVLESLIAHNILPLFTDLQIQFHDFIIPNAAERMRAIQNELSKTHQLTYQYEFVWENWTLKQY</sequence>
<keyword evidence="2" id="KW-0489">Methyltransferase</keyword>
<accession>A0ABR8LX92</accession>
<dbReference type="PANTHER" id="PTHR32026:SF10">
    <property type="entry name" value="METHYLTRANSFERASE-LIKE PROTEIN 24-RELATED"/>
    <property type="match status" value="1"/>
</dbReference>
<dbReference type="InterPro" id="IPR029063">
    <property type="entry name" value="SAM-dependent_MTases_sf"/>
</dbReference>
<feature type="domain" description="Methyltransferase FkbM" evidence="1">
    <location>
        <begin position="58"/>
        <end position="202"/>
    </location>
</feature>
<dbReference type="PANTHER" id="PTHR32026">
    <property type="entry name" value="METHYLTRANSFERASE-LIKE PROTEIN 24"/>
    <property type="match status" value="1"/>
</dbReference>
<comment type="caution">
    <text evidence="2">The sequence shown here is derived from an EMBL/GenBank/DDBJ whole genome shotgun (WGS) entry which is preliminary data.</text>
</comment>
<dbReference type="GO" id="GO:0008168">
    <property type="term" value="F:methyltransferase activity"/>
    <property type="evidence" value="ECO:0007669"/>
    <property type="project" value="UniProtKB-KW"/>
</dbReference>
<evidence type="ECO:0000259" key="1">
    <source>
        <dbReference type="Pfam" id="PF05050"/>
    </source>
</evidence>